<organism evidence="2 3">
    <name type="scientific">Protopolystoma xenopodis</name>
    <dbReference type="NCBI Taxonomy" id="117903"/>
    <lineage>
        <taxon>Eukaryota</taxon>
        <taxon>Metazoa</taxon>
        <taxon>Spiralia</taxon>
        <taxon>Lophotrochozoa</taxon>
        <taxon>Platyhelminthes</taxon>
        <taxon>Monogenea</taxon>
        <taxon>Polyopisthocotylea</taxon>
        <taxon>Polystomatidea</taxon>
        <taxon>Polystomatidae</taxon>
        <taxon>Protopolystoma</taxon>
    </lineage>
</organism>
<evidence type="ECO:0000256" key="1">
    <source>
        <dbReference type="SAM" id="Coils"/>
    </source>
</evidence>
<reference evidence="2" key="1">
    <citation type="submission" date="2018-11" db="EMBL/GenBank/DDBJ databases">
        <authorList>
            <consortium name="Pathogen Informatics"/>
        </authorList>
    </citation>
    <scope>NUCLEOTIDE SEQUENCE</scope>
</reference>
<dbReference type="Proteomes" id="UP000784294">
    <property type="component" value="Unassembled WGS sequence"/>
</dbReference>
<keyword evidence="3" id="KW-1185">Reference proteome</keyword>
<feature type="coiled-coil region" evidence="1">
    <location>
        <begin position="23"/>
        <end position="57"/>
    </location>
</feature>
<protein>
    <submittedName>
        <fullName evidence="2">Uncharacterized protein</fullName>
    </submittedName>
</protein>
<keyword evidence="1" id="KW-0175">Coiled coil</keyword>
<evidence type="ECO:0000313" key="2">
    <source>
        <dbReference type="EMBL" id="VEL20841.1"/>
    </source>
</evidence>
<comment type="caution">
    <text evidence="2">The sequence shown here is derived from an EMBL/GenBank/DDBJ whole genome shotgun (WGS) entry which is preliminary data.</text>
</comment>
<dbReference type="EMBL" id="CAAALY010048229">
    <property type="protein sequence ID" value="VEL20841.1"/>
    <property type="molecule type" value="Genomic_DNA"/>
</dbReference>
<sequence>MEEDSKLFSQRLEAFNLNMELERQKEETVLQEVTSKYKELEAEVKKKRQTLDISVTNLTELSQKNYELDSYLDQVSLELETFNINFQRFVDAHSNHKNGIENLCKTIKEEILSAFHASLDLAKEAGVDL</sequence>
<accession>A0A3S5AI33</accession>
<proteinExistence type="predicted"/>
<dbReference type="AlphaFoldDB" id="A0A3S5AI33"/>
<name>A0A3S5AI33_9PLAT</name>
<gene>
    <name evidence="2" type="ORF">PXEA_LOCUS14281</name>
</gene>
<evidence type="ECO:0000313" key="3">
    <source>
        <dbReference type="Proteomes" id="UP000784294"/>
    </source>
</evidence>